<dbReference type="AlphaFoldDB" id="A0A0N4X3G5"/>
<evidence type="ECO:0000313" key="3">
    <source>
        <dbReference type="WBParaSite" id="HPLM_0001890701-mRNA-1"/>
    </source>
</evidence>
<reference evidence="1 2" key="2">
    <citation type="submission" date="2018-11" db="EMBL/GenBank/DDBJ databases">
        <authorList>
            <consortium name="Pathogen Informatics"/>
        </authorList>
    </citation>
    <scope>NUCLEOTIDE SEQUENCE [LARGE SCALE GENOMIC DNA]</scope>
    <source>
        <strain evidence="1 2">MHpl1</strain>
    </source>
</reference>
<dbReference type="EMBL" id="UZAF01020905">
    <property type="protein sequence ID" value="VDO73830.1"/>
    <property type="molecule type" value="Genomic_DNA"/>
</dbReference>
<dbReference type="Proteomes" id="UP000268014">
    <property type="component" value="Unassembled WGS sequence"/>
</dbReference>
<reference evidence="3" key="1">
    <citation type="submission" date="2017-02" db="UniProtKB">
        <authorList>
            <consortium name="WormBaseParasite"/>
        </authorList>
    </citation>
    <scope>IDENTIFICATION</scope>
</reference>
<proteinExistence type="predicted"/>
<sequence>MQSALIAETQRAVVWHYGHLLKPQHHPVKMAVELENRRNRLRKVKDEMVRRDQEEPRRNRKHALAAESIMGHGAEEAMIDGSGDGCKGQWTLRDAGLKAQFTIVSGSPDYDEKWKIRWKIGDGDEGTEWIGVSEVE</sequence>
<name>A0A0N4X3G5_HAEPC</name>
<keyword evidence="2" id="KW-1185">Reference proteome</keyword>
<accession>A0A0N4X3G5</accession>
<gene>
    <name evidence="1" type="ORF">HPLM_LOCUS18899</name>
</gene>
<evidence type="ECO:0000313" key="2">
    <source>
        <dbReference type="Proteomes" id="UP000268014"/>
    </source>
</evidence>
<dbReference type="WBParaSite" id="HPLM_0001890701-mRNA-1">
    <property type="protein sequence ID" value="HPLM_0001890701-mRNA-1"/>
    <property type="gene ID" value="HPLM_0001890701"/>
</dbReference>
<evidence type="ECO:0000313" key="1">
    <source>
        <dbReference type="EMBL" id="VDO73830.1"/>
    </source>
</evidence>
<protein>
    <submittedName>
        <fullName evidence="3">Chromo domain-containing protein</fullName>
    </submittedName>
</protein>
<organism evidence="3">
    <name type="scientific">Haemonchus placei</name>
    <name type="common">Barber's pole worm</name>
    <dbReference type="NCBI Taxonomy" id="6290"/>
    <lineage>
        <taxon>Eukaryota</taxon>
        <taxon>Metazoa</taxon>
        <taxon>Ecdysozoa</taxon>
        <taxon>Nematoda</taxon>
        <taxon>Chromadorea</taxon>
        <taxon>Rhabditida</taxon>
        <taxon>Rhabditina</taxon>
        <taxon>Rhabditomorpha</taxon>
        <taxon>Strongyloidea</taxon>
        <taxon>Trichostrongylidae</taxon>
        <taxon>Haemonchus</taxon>
    </lineage>
</organism>